<dbReference type="NCBIfam" id="TIGR02230">
    <property type="entry name" value="ATPase_gene1"/>
    <property type="match status" value="1"/>
</dbReference>
<dbReference type="EMBL" id="JAVKPK010000059">
    <property type="protein sequence ID" value="MDR7666637.1"/>
    <property type="molecule type" value="Genomic_DNA"/>
</dbReference>
<name>A0ABU2D3T7_9EURY</name>
<dbReference type="RefSeq" id="WP_310576665.1">
    <property type="nucleotide sequence ID" value="NZ_JAVKPK010000059.1"/>
</dbReference>
<comment type="caution">
    <text evidence="3">The sequence shown here is derived from an EMBL/GenBank/DDBJ whole genome shotgun (WGS) entry which is preliminary data.</text>
</comment>
<reference evidence="4" key="1">
    <citation type="submission" date="2023-07" db="EMBL/GenBank/DDBJ databases">
        <title>Whole-genome sequencing of a new Methanosarcina sp. Z-7115.</title>
        <authorList>
            <person name="Zhilina T.N."/>
            <person name="Merkel A.Y."/>
        </authorList>
    </citation>
    <scope>NUCLEOTIDE SEQUENCE [LARGE SCALE GENOMIC DNA]</scope>
    <source>
        <strain evidence="4">Z-7115</strain>
    </source>
</reference>
<feature type="transmembrane region" description="Helical" evidence="2">
    <location>
        <begin position="38"/>
        <end position="66"/>
    </location>
</feature>
<feature type="region of interest" description="Disordered" evidence="1">
    <location>
        <begin position="1"/>
        <end position="24"/>
    </location>
</feature>
<organism evidence="3 4">
    <name type="scientific">Methanosarcina baikalica</name>
    <dbReference type="NCBI Taxonomy" id="3073890"/>
    <lineage>
        <taxon>Archaea</taxon>
        <taxon>Methanobacteriati</taxon>
        <taxon>Methanobacteriota</taxon>
        <taxon>Stenosarchaea group</taxon>
        <taxon>Methanomicrobia</taxon>
        <taxon>Methanosarcinales</taxon>
        <taxon>Methanosarcinaceae</taxon>
        <taxon>Methanosarcina</taxon>
    </lineage>
</organism>
<keyword evidence="4" id="KW-1185">Reference proteome</keyword>
<feature type="compositionally biased region" description="Basic and acidic residues" evidence="1">
    <location>
        <begin position="1"/>
        <end position="11"/>
    </location>
</feature>
<evidence type="ECO:0000313" key="3">
    <source>
        <dbReference type="EMBL" id="MDR7666637.1"/>
    </source>
</evidence>
<accession>A0ABU2D3T7</accession>
<dbReference type="Pfam" id="PF09527">
    <property type="entry name" value="ATPase_gene1"/>
    <property type="match status" value="1"/>
</dbReference>
<gene>
    <name evidence="3" type="ORF">RG963_12790</name>
</gene>
<evidence type="ECO:0000256" key="2">
    <source>
        <dbReference type="SAM" id="Phobius"/>
    </source>
</evidence>
<evidence type="ECO:0000256" key="1">
    <source>
        <dbReference type="SAM" id="MobiDB-lite"/>
    </source>
</evidence>
<evidence type="ECO:0000313" key="4">
    <source>
        <dbReference type="Proteomes" id="UP001246244"/>
    </source>
</evidence>
<sequence length="112" mass="12928">MTEEPKKKIQRNEPTLAGQVGTKAAHKLKAQRNVKRNVWFGLGMMGIIGWSVVIPMLLGTVLGLWLDEHYPGRYSWTLMMLIIGLFIGCLNAWHWVAREHQEIKEEQEDNDE</sequence>
<proteinExistence type="predicted"/>
<keyword evidence="2" id="KW-1133">Transmembrane helix</keyword>
<dbReference type="InterPro" id="IPR011744">
    <property type="entry name" value="ATPase_gene1"/>
</dbReference>
<keyword evidence="2" id="KW-0812">Transmembrane</keyword>
<dbReference type="InterPro" id="IPR032820">
    <property type="entry name" value="ATPase_put"/>
</dbReference>
<keyword evidence="2" id="KW-0472">Membrane</keyword>
<dbReference type="Proteomes" id="UP001246244">
    <property type="component" value="Unassembled WGS sequence"/>
</dbReference>
<feature type="transmembrane region" description="Helical" evidence="2">
    <location>
        <begin position="78"/>
        <end position="97"/>
    </location>
</feature>
<protein>
    <submittedName>
        <fullName evidence="3">AtpZ/AtpI family protein</fullName>
    </submittedName>
</protein>